<reference evidence="6 7" key="1">
    <citation type="journal article" date="2013" name="Genome Announc.">
        <title>Draft Genome Sequence of Indibacter alkaliphilus Strain LW1T, Isolated from Lonar Lake, a Haloalkaline Lake in the Buldana District of Maharashtra, India.</title>
        <authorList>
            <person name="Singh A."/>
            <person name="Kumar Jangir P."/>
            <person name="Sharma R."/>
            <person name="Singh A."/>
            <person name="Kumar Pinnaka A."/>
            <person name="Shivaji S."/>
        </authorList>
    </citation>
    <scope>NUCLEOTIDE SEQUENCE [LARGE SCALE GENOMIC DNA]</scope>
    <source>
        <strain evidence="7">CCUG 57479 / KCTC 22604 / LW1</strain>
    </source>
</reference>
<dbReference type="InterPro" id="IPR003593">
    <property type="entry name" value="AAA+_ATPase"/>
</dbReference>
<feature type="domain" description="Sigma-54 factor interaction" evidence="4">
    <location>
        <begin position="138"/>
        <end position="279"/>
    </location>
</feature>
<dbReference type="Gene3D" id="3.40.50.300">
    <property type="entry name" value="P-loop containing nucleotide triphosphate hydrolases"/>
    <property type="match status" value="1"/>
</dbReference>
<feature type="domain" description="Response regulatory" evidence="5">
    <location>
        <begin position="3"/>
        <end position="117"/>
    </location>
</feature>
<proteinExistence type="predicted"/>
<keyword evidence="1" id="KW-0547">Nucleotide-binding</keyword>
<dbReference type="Pfam" id="PF00072">
    <property type="entry name" value="Response_reg"/>
    <property type="match status" value="1"/>
</dbReference>
<feature type="modified residue" description="4-aspartylphosphate" evidence="3">
    <location>
        <position position="52"/>
    </location>
</feature>
<protein>
    <submittedName>
        <fullName evidence="6">Response regulator of zinc sigma-54-dependent two-component system</fullName>
    </submittedName>
</protein>
<dbReference type="eggNOG" id="COG2204">
    <property type="taxonomic scope" value="Bacteria"/>
</dbReference>
<dbReference type="SUPFAM" id="SSF52172">
    <property type="entry name" value="CheY-like"/>
    <property type="match status" value="1"/>
</dbReference>
<dbReference type="RefSeq" id="WP_016255406.1">
    <property type="nucleotide sequence ID" value="NZ_ALWO02000045.1"/>
</dbReference>
<dbReference type="InterPro" id="IPR025662">
    <property type="entry name" value="Sigma_54_int_dom_ATP-bd_1"/>
</dbReference>
<dbReference type="InterPro" id="IPR027417">
    <property type="entry name" value="P-loop_NTPase"/>
</dbReference>
<organism evidence="6 7">
    <name type="scientific">Indibacter alkaliphilus (strain CCUG 57479 / KCTC 22604 / LW1)</name>
    <dbReference type="NCBI Taxonomy" id="1189612"/>
    <lineage>
        <taxon>Bacteria</taxon>
        <taxon>Pseudomonadati</taxon>
        <taxon>Bacteroidota</taxon>
        <taxon>Cytophagia</taxon>
        <taxon>Cytophagales</taxon>
        <taxon>Cyclobacteriaceae</taxon>
    </lineage>
</organism>
<sequence>MPNILLVEDDITYARIIQKFLVKNGFEVKTTEKVKTSLPLIKSGWPELIITDYRLPDGNGMQILEFTKKQYPQIGVILITNYSDIRIAVRAIKIGAHEYITKPINPDELLATVKEVFAIQNNPLIEISLEQNPIPDYIEGSSPDSKQLEEHIDLVAPTDLSVMILGETGTGKEYLAKRIHQKSNRKEKAFVAIDCGALSSELATSELFGHVKGSFTGALEDKTGHFEFANGGTLFLDEVGNLDYEIQLKLLRAIQEKTIRKIGSNQEIPLDIRIISATNPLSYIC</sequence>
<keyword evidence="3" id="KW-0597">Phosphoprotein</keyword>
<accession>S2DUT6</accession>
<dbReference type="SUPFAM" id="SSF52540">
    <property type="entry name" value="P-loop containing nucleoside triphosphate hydrolases"/>
    <property type="match status" value="1"/>
</dbReference>
<dbReference type="Pfam" id="PF00158">
    <property type="entry name" value="Sigma54_activat"/>
    <property type="match status" value="1"/>
</dbReference>
<dbReference type="CDD" id="cd00009">
    <property type="entry name" value="AAA"/>
    <property type="match status" value="1"/>
</dbReference>
<keyword evidence="7" id="KW-1185">Reference proteome</keyword>
<dbReference type="InterPro" id="IPR001789">
    <property type="entry name" value="Sig_transdc_resp-reg_receiver"/>
</dbReference>
<dbReference type="InterPro" id="IPR025943">
    <property type="entry name" value="Sigma_54_int_dom_ATP-bd_2"/>
</dbReference>
<name>S2DUT6_INDAL</name>
<evidence type="ECO:0000313" key="7">
    <source>
        <dbReference type="Proteomes" id="UP000006073"/>
    </source>
</evidence>
<dbReference type="EMBL" id="ALWO02000045">
    <property type="protein sequence ID" value="EOZ93548.1"/>
    <property type="molecule type" value="Genomic_DNA"/>
</dbReference>
<dbReference type="PROSITE" id="PS50045">
    <property type="entry name" value="SIGMA54_INTERACT_4"/>
    <property type="match status" value="1"/>
</dbReference>
<dbReference type="PROSITE" id="PS00675">
    <property type="entry name" value="SIGMA54_INTERACT_1"/>
    <property type="match status" value="1"/>
</dbReference>
<dbReference type="Gene3D" id="3.40.50.2300">
    <property type="match status" value="1"/>
</dbReference>
<dbReference type="PANTHER" id="PTHR32071:SF81">
    <property type="entry name" value="PROPIONATE CATABOLISM OPERON REGULATORY PROTEIN"/>
    <property type="match status" value="1"/>
</dbReference>
<evidence type="ECO:0000259" key="4">
    <source>
        <dbReference type="PROSITE" id="PS50045"/>
    </source>
</evidence>
<dbReference type="PANTHER" id="PTHR32071">
    <property type="entry name" value="TRANSCRIPTIONAL REGULATORY PROTEIN"/>
    <property type="match status" value="1"/>
</dbReference>
<keyword evidence="2" id="KW-0067">ATP-binding</keyword>
<evidence type="ECO:0000313" key="6">
    <source>
        <dbReference type="EMBL" id="EOZ93548.1"/>
    </source>
</evidence>
<dbReference type="Proteomes" id="UP000006073">
    <property type="component" value="Unassembled WGS sequence"/>
</dbReference>
<dbReference type="SMART" id="SM00382">
    <property type="entry name" value="AAA"/>
    <property type="match status" value="1"/>
</dbReference>
<dbReference type="InterPro" id="IPR002078">
    <property type="entry name" value="Sigma_54_int"/>
</dbReference>
<dbReference type="AlphaFoldDB" id="S2DUT6"/>
<dbReference type="FunFam" id="3.40.50.300:FF:000006">
    <property type="entry name" value="DNA-binding transcriptional regulator NtrC"/>
    <property type="match status" value="1"/>
</dbReference>
<evidence type="ECO:0000259" key="5">
    <source>
        <dbReference type="PROSITE" id="PS50110"/>
    </source>
</evidence>
<dbReference type="GO" id="GO:0006355">
    <property type="term" value="P:regulation of DNA-templated transcription"/>
    <property type="evidence" value="ECO:0007669"/>
    <property type="project" value="InterPro"/>
</dbReference>
<dbReference type="SMART" id="SM00448">
    <property type="entry name" value="REC"/>
    <property type="match status" value="1"/>
</dbReference>
<dbReference type="OrthoDB" id="9782110at2"/>
<comment type="caution">
    <text evidence="6">The sequence shown here is derived from an EMBL/GenBank/DDBJ whole genome shotgun (WGS) entry which is preliminary data.</text>
</comment>
<dbReference type="PROSITE" id="PS50110">
    <property type="entry name" value="RESPONSE_REGULATORY"/>
    <property type="match status" value="1"/>
</dbReference>
<gene>
    <name evidence="6" type="ORF">A33Q_3494</name>
</gene>
<dbReference type="PROSITE" id="PS00676">
    <property type="entry name" value="SIGMA54_INTERACT_2"/>
    <property type="match status" value="1"/>
</dbReference>
<evidence type="ECO:0000256" key="1">
    <source>
        <dbReference type="ARBA" id="ARBA00022741"/>
    </source>
</evidence>
<dbReference type="STRING" id="1189612.A33Q_3494"/>
<evidence type="ECO:0000256" key="2">
    <source>
        <dbReference type="ARBA" id="ARBA00022840"/>
    </source>
</evidence>
<evidence type="ECO:0000256" key="3">
    <source>
        <dbReference type="PROSITE-ProRule" id="PRU00169"/>
    </source>
</evidence>
<dbReference type="InterPro" id="IPR011006">
    <property type="entry name" value="CheY-like_superfamily"/>
</dbReference>
<dbReference type="GO" id="GO:0000160">
    <property type="term" value="P:phosphorelay signal transduction system"/>
    <property type="evidence" value="ECO:0007669"/>
    <property type="project" value="InterPro"/>
</dbReference>
<dbReference type="GO" id="GO:0005524">
    <property type="term" value="F:ATP binding"/>
    <property type="evidence" value="ECO:0007669"/>
    <property type="project" value="UniProtKB-KW"/>
</dbReference>